<protein>
    <submittedName>
        <fullName evidence="6">Band 7 protein</fullName>
    </submittedName>
</protein>
<comment type="similarity">
    <text evidence="2">Belongs to the band 7/mec-2 family.</text>
</comment>
<evidence type="ECO:0000256" key="2">
    <source>
        <dbReference type="ARBA" id="ARBA00008164"/>
    </source>
</evidence>
<keyword evidence="4" id="KW-1133">Transmembrane helix</keyword>
<dbReference type="PROSITE" id="PS01270">
    <property type="entry name" value="BAND_7"/>
    <property type="match status" value="1"/>
</dbReference>
<dbReference type="Gene3D" id="6.10.250.2090">
    <property type="match status" value="1"/>
</dbReference>
<dbReference type="InterPro" id="IPR001972">
    <property type="entry name" value="Stomatin_HflK_fam"/>
</dbReference>
<dbReference type="SUPFAM" id="SSF117892">
    <property type="entry name" value="Band 7/SPFH domain"/>
    <property type="match status" value="1"/>
</dbReference>
<dbReference type="Pfam" id="PF01145">
    <property type="entry name" value="Band_7"/>
    <property type="match status" value="1"/>
</dbReference>
<dbReference type="STRING" id="555088.DealDRAFT_2822"/>
<dbReference type="InterPro" id="IPR018080">
    <property type="entry name" value="Band_7/stomatin-like_CS"/>
</dbReference>
<dbReference type="EMBL" id="ACJM01000020">
    <property type="protein sequence ID" value="EEG76283.1"/>
    <property type="molecule type" value="Genomic_DNA"/>
</dbReference>
<dbReference type="FunFam" id="3.30.479.30:FF:000004">
    <property type="entry name" value="Putative membrane protease family, stomatin"/>
    <property type="match status" value="1"/>
</dbReference>
<dbReference type="CDD" id="cd08826">
    <property type="entry name" value="SPFH_eoslipins_u1"/>
    <property type="match status" value="1"/>
</dbReference>
<feature type="domain" description="Band 7" evidence="5">
    <location>
        <begin position="22"/>
        <end position="179"/>
    </location>
</feature>
<evidence type="ECO:0000256" key="4">
    <source>
        <dbReference type="SAM" id="Phobius"/>
    </source>
</evidence>
<gene>
    <name evidence="6" type="ORF">DealDRAFT_2822</name>
</gene>
<dbReference type="AlphaFoldDB" id="C0GK13"/>
<evidence type="ECO:0000313" key="6">
    <source>
        <dbReference type="EMBL" id="EEG76283.1"/>
    </source>
</evidence>
<dbReference type="GO" id="GO:0005886">
    <property type="term" value="C:plasma membrane"/>
    <property type="evidence" value="ECO:0007669"/>
    <property type="project" value="InterPro"/>
</dbReference>
<keyword evidence="3 4" id="KW-0472">Membrane</keyword>
<sequence length="257" mass="28511">MEFDVSFFLIPVIVVLVSFLGSAINVVREYERLVVFRLGRLIGEKGPGLVLIIPIVDRVVRVSLRIVTLDVPTQEVITKDNVTTSVNAVVYYRVIDPNRSVNNVEEYTVATAQLAQTTLRSVAGQADLDELLSERDKLNQQIQKILDDATDVWGIKVTAVEIKDVIIPEGLQRAISRQATAERERRAVVVQALGEKEAAEKIAEAAKILNSQEGGFYVRLLRSLPEIAQQSGNMLAFPLPVELRHLFPPLGKNSDDD</sequence>
<dbReference type="GO" id="GO:0098552">
    <property type="term" value="C:side of membrane"/>
    <property type="evidence" value="ECO:0007669"/>
    <property type="project" value="UniProtKB-ARBA"/>
</dbReference>
<accession>C0GK13</accession>
<dbReference type="RefSeq" id="WP_008518589.1">
    <property type="nucleotide sequence ID" value="NZ_ACJM01000020.1"/>
</dbReference>
<name>C0GK13_DETAL</name>
<dbReference type="InterPro" id="IPR001107">
    <property type="entry name" value="Band_7"/>
</dbReference>
<comment type="caution">
    <text evidence="6">The sequence shown here is derived from an EMBL/GenBank/DDBJ whole genome shotgun (WGS) entry which is preliminary data.</text>
</comment>
<dbReference type="OrthoDB" id="9809197at2"/>
<feature type="transmembrane region" description="Helical" evidence="4">
    <location>
        <begin position="6"/>
        <end position="27"/>
    </location>
</feature>
<dbReference type="PANTHER" id="PTHR10264:SF19">
    <property type="entry name" value="AT06885P-RELATED"/>
    <property type="match status" value="1"/>
</dbReference>
<comment type="subcellular location">
    <subcellularLocation>
        <location evidence="1">Membrane</location>
    </subcellularLocation>
</comment>
<organism evidence="6 7">
    <name type="scientific">Dethiobacter alkaliphilus AHT 1</name>
    <dbReference type="NCBI Taxonomy" id="555088"/>
    <lineage>
        <taxon>Bacteria</taxon>
        <taxon>Bacillati</taxon>
        <taxon>Bacillota</taxon>
        <taxon>Dethiobacteria</taxon>
        <taxon>Dethiobacterales</taxon>
        <taxon>Dethiobacteraceae</taxon>
        <taxon>Dethiobacter</taxon>
    </lineage>
</organism>
<dbReference type="eggNOG" id="COG0330">
    <property type="taxonomic scope" value="Bacteria"/>
</dbReference>
<keyword evidence="4" id="KW-0812">Transmembrane</keyword>
<reference evidence="6 7" key="1">
    <citation type="submission" date="2009-02" db="EMBL/GenBank/DDBJ databases">
        <title>Sequencing of the draft genome and assembly of Dethiobacter alkaliphilus AHT 1.</title>
        <authorList>
            <consortium name="US DOE Joint Genome Institute (JGI-PGF)"/>
            <person name="Lucas S."/>
            <person name="Copeland A."/>
            <person name="Lapidus A."/>
            <person name="Glavina del Rio T."/>
            <person name="Dalin E."/>
            <person name="Tice H."/>
            <person name="Bruce D."/>
            <person name="Goodwin L."/>
            <person name="Pitluck S."/>
            <person name="Larimer F."/>
            <person name="Land M.L."/>
            <person name="Hauser L."/>
            <person name="Muyzer G."/>
        </authorList>
    </citation>
    <scope>NUCLEOTIDE SEQUENCE [LARGE SCALE GENOMIC DNA]</scope>
    <source>
        <strain evidence="6 7">AHT 1</strain>
    </source>
</reference>
<evidence type="ECO:0000256" key="1">
    <source>
        <dbReference type="ARBA" id="ARBA00004370"/>
    </source>
</evidence>
<evidence type="ECO:0000259" key="5">
    <source>
        <dbReference type="SMART" id="SM00244"/>
    </source>
</evidence>
<keyword evidence="7" id="KW-1185">Reference proteome</keyword>
<evidence type="ECO:0000256" key="3">
    <source>
        <dbReference type="ARBA" id="ARBA00023136"/>
    </source>
</evidence>
<dbReference type="InterPro" id="IPR043202">
    <property type="entry name" value="Band-7_stomatin-like"/>
</dbReference>
<dbReference type="PRINTS" id="PR00721">
    <property type="entry name" value="STOMATIN"/>
</dbReference>
<dbReference type="PANTHER" id="PTHR10264">
    <property type="entry name" value="BAND 7 PROTEIN-RELATED"/>
    <property type="match status" value="1"/>
</dbReference>
<dbReference type="Proteomes" id="UP000006443">
    <property type="component" value="Unassembled WGS sequence"/>
</dbReference>
<dbReference type="InterPro" id="IPR036013">
    <property type="entry name" value="Band_7/SPFH_dom_sf"/>
</dbReference>
<proteinExistence type="inferred from homology"/>
<dbReference type="SMART" id="SM00244">
    <property type="entry name" value="PHB"/>
    <property type="match status" value="1"/>
</dbReference>
<dbReference type="Gene3D" id="3.30.479.30">
    <property type="entry name" value="Band 7 domain"/>
    <property type="match status" value="1"/>
</dbReference>
<evidence type="ECO:0000313" key="7">
    <source>
        <dbReference type="Proteomes" id="UP000006443"/>
    </source>
</evidence>